<protein>
    <submittedName>
        <fullName evidence="2">DUF1499 domain-containing protein</fullName>
    </submittedName>
</protein>
<dbReference type="EMBL" id="PIPM01000002">
    <property type="protein sequence ID" value="RUO35772.1"/>
    <property type="molecule type" value="Genomic_DNA"/>
</dbReference>
<evidence type="ECO:0000256" key="1">
    <source>
        <dbReference type="SAM" id="Phobius"/>
    </source>
</evidence>
<comment type="caution">
    <text evidence="2">The sequence shown here is derived from an EMBL/GenBank/DDBJ whole genome shotgun (WGS) entry which is preliminary data.</text>
</comment>
<evidence type="ECO:0000313" key="2">
    <source>
        <dbReference type="EMBL" id="RUO35772.1"/>
    </source>
</evidence>
<dbReference type="OrthoDB" id="1523552at2"/>
<dbReference type="InterPro" id="IPR010865">
    <property type="entry name" value="DUF1499"/>
</dbReference>
<organism evidence="2 3">
    <name type="scientific">Aliidiomarina sanyensis</name>
    <dbReference type="NCBI Taxonomy" id="1249555"/>
    <lineage>
        <taxon>Bacteria</taxon>
        <taxon>Pseudomonadati</taxon>
        <taxon>Pseudomonadota</taxon>
        <taxon>Gammaproteobacteria</taxon>
        <taxon>Alteromonadales</taxon>
        <taxon>Idiomarinaceae</taxon>
        <taxon>Aliidiomarina</taxon>
    </lineage>
</organism>
<keyword evidence="1" id="KW-0812">Transmembrane</keyword>
<dbReference type="Proteomes" id="UP000288405">
    <property type="component" value="Unassembled WGS sequence"/>
</dbReference>
<reference evidence="2 3" key="1">
    <citation type="journal article" date="2011" name="Front. Microbiol.">
        <title>Genomic signatures of strain selection and enhancement in Bacillus atrophaeus var. globigii, a historical biowarfare simulant.</title>
        <authorList>
            <person name="Gibbons H.S."/>
            <person name="Broomall S.M."/>
            <person name="McNew L.A."/>
            <person name="Daligault H."/>
            <person name="Chapman C."/>
            <person name="Bruce D."/>
            <person name="Karavis M."/>
            <person name="Krepps M."/>
            <person name="McGregor P.A."/>
            <person name="Hong C."/>
            <person name="Park K.H."/>
            <person name="Akmal A."/>
            <person name="Feldman A."/>
            <person name="Lin J.S."/>
            <person name="Chang W.E."/>
            <person name="Higgs B.W."/>
            <person name="Demirev P."/>
            <person name="Lindquist J."/>
            <person name="Liem A."/>
            <person name="Fochler E."/>
            <person name="Read T.D."/>
            <person name="Tapia R."/>
            <person name="Johnson S."/>
            <person name="Bishop-Lilly K.A."/>
            <person name="Detter C."/>
            <person name="Han C."/>
            <person name="Sozhamannan S."/>
            <person name="Rosenzweig C.N."/>
            <person name="Skowronski E.W."/>
        </authorList>
    </citation>
    <scope>NUCLEOTIDE SEQUENCE [LARGE SCALE GENOMIC DNA]</scope>
    <source>
        <strain evidence="2 3">GYP-17</strain>
    </source>
</reference>
<sequence length="242" mass="26899">MKKILCYTAGISGFLAIFILAIAGPLYQVDIVHFRTSFQMMRWAAYLGIASVVLVVLALFILKPKHGKHRLILLTSLLLGLLAFYLPFQQYQTAQSVPRIHDITTDTVNPPAFIAIAPLRADAPNPVEYPGEETAQLQQAAYPDIQTMRFTIPAPDVYAAALRVVERAGWELVEANANEGRIEATASTRWFGFKDDVVIRIVADGGDTLLDMRSKSRIGLSDVGANANRIRAFRDRLERELD</sequence>
<feature type="transmembrane region" description="Helical" evidence="1">
    <location>
        <begin position="71"/>
        <end position="88"/>
    </location>
</feature>
<dbReference type="AlphaFoldDB" id="A0A432WPQ3"/>
<dbReference type="Pfam" id="PF07386">
    <property type="entry name" value="DUF1499"/>
    <property type="match status" value="1"/>
</dbReference>
<keyword evidence="1" id="KW-1133">Transmembrane helix</keyword>
<keyword evidence="1" id="KW-0472">Membrane</keyword>
<keyword evidence="3" id="KW-1185">Reference proteome</keyword>
<proteinExistence type="predicted"/>
<gene>
    <name evidence="2" type="ORF">CWE11_03165</name>
</gene>
<feature type="transmembrane region" description="Helical" evidence="1">
    <location>
        <begin position="5"/>
        <end position="23"/>
    </location>
</feature>
<name>A0A432WPQ3_9GAMM</name>
<evidence type="ECO:0000313" key="3">
    <source>
        <dbReference type="Proteomes" id="UP000288405"/>
    </source>
</evidence>
<dbReference type="RefSeq" id="WP_126776149.1">
    <property type="nucleotide sequence ID" value="NZ_PIPM01000002.1"/>
</dbReference>
<accession>A0A432WPQ3</accession>
<feature type="transmembrane region" description="Helical" evidence="1">
    <location>
        <begin position="43"/>
        <end position="62"/>
    </location>
</feature>